<reference evidence="1" key="1">
    <citation type="submission" date="2022-09" db="EMBL/GenBank/DDBJ databases">
        <title>Genomic of Burkholderia gladioli.</title>
        <authorList>
            <person name="Wu H."/>
        </authorList>
    </citation>
    <scope>NUCLEOTIDE SEQUENCE</scope>
    <source>
        <strain evidence="1">ZN-S4</strain>
    </source>
</reference>
<sequence>MYQMHEGSFAMPEAWQDKTMNVFVSAATGTEGVSFVITREPLPWGMKFAEYTAGEIRKLARQVSDYAAVSSEETSVSGREAFAHEYTWTNNRAPIQQRLMMVEYGRVVLMLTFTAPGAISDTQREQLQALIASLQLREPA</sequence>
<dbReference type="RefSeq" id="WP_186096614.1">
    <property type="nucleotide sequence ID" value="NZ_CADEZG010000007.1"/>
</dbReference>
<protein>
    <submittedName>
        <fullName evidence="1">DcrB-related protein</fullName>
    </submittedName>
</protein>
<proteinExistence type="predicted"/>
<dbReference type="EMBL" id="CP104214">
    <property type="protein sequence ID" value="UWX71294.1"/>
    <property type="molecule type" value="Genomic_DNA"/>
</dbReference>
<organism evidence="1 2">
    <name type="scientific">Burkholderia gladioli</name>
    <name type="common">Pseudomonas marginata</name>
    <name type="synonym">Phytomonas marginata</name>
    <dbReference type="NCBI Taxonomy" id="28095"/>
    <lineage>
        <taxon>Bacteria</taxon>
        <taxon>Pseudomonadati</taxon>
        <taxon>Pseudomonadota</taxon>
        <taxon>Betaproteobacteria</taxon>
        <taxon>Burkholderiales</taxon>
        <taxon>Burkholderiaceae</taxon>
        <taxon>Burkholderia</taxon>
    </lineage>
</organism>
<dbReference type="Proteomes" id="UP001059745">
    <property type="component" value="Chromosome 1"/>
</dbReference>
<dbReference type="InterPro" id="IPR016123">
    <property type="entry name" value="Mog1/PsbP_a/b/a-sand"/>
</dbReference>
<evidence type="ECO:0000313" key="2">
    <source>
        <dbReference type="Proteomes" id="UP001059745"/>
    </source>
</evidence>
<dbReference type="Pfam" id="PF08786">
    <property type="entry name" value="DcrB"/>
    <property type="match status" value="1"/>
</dbReference>
<name>A0AB38TV34_BURGA</name>
<gene>
    <name evidence="1" type="ORF">NYZ96_05955</name>
</gene>
<dbReference type="Gene3D" id="3.40.1000.10">
    <property type="entry name" value="Mog1/PsbP, alpha/beta/alpha sandwich"/>
    <property type="match status" value="1"/>
</dbReference>
<evidence type="ECO:0000313" key="1">
    <source>
        <dbReference type="EMBL" id="UWX71294.1"/>
    </source>
</evidence>
<dbReference type="InterPro" id="IPR014894">
    <property type="entry name" value="DcrB/EagT6"/>
</dbReference>
<dbReference type="AlphaFoldDB" id="A0AB38TV34"/>
<accession>A0AB38TV34</accession>
<dbReference type="SUPFAM" id="SSF55724">
    <property type="entry name" value="Mog1p/PsbP-like"/>
    <property type="match status" value="1"/>
</dbReference>